<evidence type="ECO:0000313" key="1">
    <source>
        <dbReference type="EMBL" id="KAH3849075.1"/>
    </source>
</evidence>
<dbReference type="AlphaFoldDB" id="A0A9D4R0R2"/>
<keyword evidence="2" id="KW-1185">Reference proteome</keyword>
<evidence type="ECO:0000313" key="2">
    <source>
        <dbReference type="Proteomes" id="UP000828390"/>
    </source>
</evidence>
<comment type="caution">
    <text evidence="1">The sequence shown here is derived from an EMBL/GenBank/DDBJ whole genome shotgun (WGS) entry which is preliminary data.</text>
</comment>
<reference evidence="1" key="2">
    <citation type="submission" date="2020-11" db="EMBL/GenBank/DDBJ databases">
        <authorList>
            <person name="McCartney M.A."/>
            <person name="Auch B."/>
            <person name="Kono T."/>
            <person name="Mallez S."/>
            <person name="Becker A."/>
            <person name="Gohl D.M."/>
            <person name="Silverstein K.A.T."/>
            <person name="Koren S."/>
            <person name="Bechman K.B."/>
            <person name="Herman A."/>
            <person name="Abrahante J.E."/>
            <person name="Garbe J."/>
        </authorList>
    </citation>
    <scope>NUCLEOTIDE SEQUENCE</scope>
    <source>
        <strain evidence="1">Duluth1</strain>
        <tissue evidence="1">Whole animal</tissue>
    </source>
</reference>
<sequence length="89" mass="9841">MIVVKEICTPSQDRTILQGTKAISHMFLRNGFKRLAVFLLGHPSSNGDSEAAISRRWSSVQSREFGNLHVILATLILNCNVAPYRTIGS</sequence>
<proteinExistence type="predicted"/>
<dbReference type="EMBL" id="JAIWYP010000003">
    <property type="protein sequence ID" value="KAH3849075.1"/>
    <property type="molecule type" value="Genomic_DNA"/>
</dbReference>
<protein>
    <submittedName>
        <fullName evidence="1">Uncharacterized protein</fullName>
    </submittedName>
</protein>
<dbReference type="Proteomes" id="UP000828390">
    <property type="component" value="Unassembled WGS sequence"/>
</dbReference>
<accession>A0A9D4R0R2</accession>
<gene>
    <name evidence="1" type="ORF">DPMN_091464</name>
</gene>
<name>A0A9D4R0R2_DREPO</name>
<organism evidence="1 2">
    <name type="scientific">Dreissena polymorpha</name>
    <name type="common">Zebra mussel</name>
    <name type="synonym">Mytilus polymorpha</name>
    <dbReference type="NCBI Taxonomy" id="45954"/>
    <lineage>
        <taxon>Eukaryota</taxon>
        <taxon>Metazoa</taxon>
        <taxon>Spiralia</taxon>
        <taxon>Lophotrochozoa</taxon>
        <taxon>Mollusca</taxon>
        <taxon>Bivalvia</taxon>
        <taxon>Autobranchia</taxon>
        <taxon>Heteroconchia</taxon>
        <taxon>Euheterodonta</taxon>
        <taxon>Imparidentia</taxon>
        <taxon>Neoheterodontei</taxon>
        <taxon>Myida</taxon>
        <taxon>Dreissenoidea</taxon>
        <taxon>Dreissenidae</taxon>
        <taxon>Dreissena</taxon>
    </lineage>
</organism>
<reference evidence="1" key="1">
    <citation type="journal article" date="2019" name="bioRxiv">
        <title>The Genome of the Zebra Mussel, Dreissena polymorpha: A Resource for Invasive Species Research.</title>
        <authorList>
            <person name="McCartney M.A."/>
            <person name="Auch B."/>
            <person name="Kono T."/>
            <person name="Mallez S."/>
            <person name="Zhang Y."/>
            <person name="Obille A."/>
            <person name="Becker A."/>
            <person name="Abrahante J.E."/>
            <person name="Garbe J."/>
            <person name="Badalamenti J.P."/>
            <person name="Herman A."/>
            <person name="Mangelson H."/>
            <person name="Liachko I."/>
            <person name="Sullivan S."/>
            <person name="Sone E.D."/>
            <person name="Koren S."/>
            <person name="Silverstein K.A.T."/>
            <person name="Beckman K.B."/>
            <person name="Gohl D.M."/>
        </authorList>
    </citation>
    <scope>NUCLEOTIDE SEQUENCE</scope>
    <source>
        <strain evidence="1">Duluth1</strain>
        <tissue evidence="1">Whole animal</tissue>
    </source>
</reference>